<evidence type="ECO:0000313" key="3">
    <source>
        <dbReference type="EMBL" id="OGM11377.1"/>
    </source>
</evidence>
<dbReference type="Pfam" id="PF00293">
    <property type="entry name" value="NUDIX"/>
    <property type="match status" value="1"/>
</dbReference>
<evidence type="ECO:0000259" key="2">
    <source>
        <dbReference type="PROSITE" id="PS51462"/>
    </source>
</evidence>
<organism evidence="3 4">
    <name type="scientific">Candidatus Woesebacteria bacterium RBG_16_34_12</name>
    <dbReference type="NCBI Taxonomy" id="1802480"/>
    <lineage>
        <taxon>Bacteria</taxon>
        <taxon>Candidatus Woeseibacteriota</taxon>
    </lineage>
</organism>
<dbReference type="InterPro" id="IPR000086">
    <property type="entry name" value="NUDIX_hydrolase_dom"/>
</dbReference>
<dbReference type="PROSITE" id="PS00893">
    <property type="entry name" value="NUDIX_BOX"/>
    <property type="match status" value="1"/>
</dbReference>
<dbReference type="PROSITE" id="PS51462">
    <property type="entry name" value="NUDIX"/>
    <property type="match status" value="1"/>
</dbReference>
<protein>
    <recommendedName>
        <fullName evidence="2">Nudix hydrolase domain-containing protein</fullName>
    </recommendedName>
</protein>
<reference evidence="3 4" key="1">
    <citation type="journal article" date="2016" name="Nat. Commun.">
        <title>Thousands of microbial genomes shed light on interconnected biogeochemical processes in an aquifer system.</title>
        <authorList>
            <person name="Anantharaman K."/>
            <person name="Brown C.T."/>
            <person name="Hug L.A."/>
            <person name="Sharon I."/>
            <person name="Castelle C.J."/>
            <person name="Probst A.J."/>
            <person name="Thomas B.C."/>
            <person name="Singh A."/>
            <person name="Wilkins M.J."/>
            <person name="Karaoz U."/>
            <person name="Brodie E.L."/>
            <person name="Williams K.H."/>
            <person name="Hubbard S.S."/>
            <person name="Banfield J.F."/>
        </authorList>
    </citation>
    <scope>NUCLEOTIDE SEQUENCE [LARGE SCALE GENOMIC DNA]</scope>
</reference>
<dbReference type="AlphaFoldDB" id="A0A1F7X8N5"/>
<dbReference type="Proteomes" id="UP000177053">
    <property type="component" value="Unassembled WGS sequence"/>
</dbReference>
<dbReference type="InterPro" id="IPR015797">
    <property type="entry name" value="NUDIX_hydrolase-like_dom_sf"/>
</dbReference>
<dbReference type="EMBL" id="MGFS01000018">
    <property type="protein sequence ID" value="OGM11377.1"/>
    <property type="molecule type" value="Genomic_DNA"/>
</dbReference>
<dbReference type="InterPro" id="IPR020084">
    <property type="entry name" value="NUDIX_hydrolase_CS"/>
</dbReference>
<name>A0A1F7X8N5_9BACT</name>
<gene>
    <name evidence="3" type="ORF">A2Z22_01175</name>
</gene>
<proteinExistence type="predicted"/>
<evidence type="ECO:0000313" key="4">
    <source>
        <dbReference type="Proteomes" id="UP000177053"/>
    </source>
</evidence>
<sequence>MKLLSFLSDQDFDPRFQTPDRTGYRIRRAGRAVLINERNETALMWVGKYSIYKLPDGGIEDHEDIYEGLKREILEETGCHTSIGDEIGLTQEFRDEWKMAQISYCYKAVVTKDAQKLNLTDQEKDDKFALKWTSLLKAIVLMEKNISSEYDPKFMQRRDLAILRAGL</sequence>
<dbReference type="SUPFAM" id="SSF55811">
    <property type="entry name" value="Nudix"/>
    <property type="match status" value="1"/>
</dbReference>
<dbReference type="Gene3D" id="3.90.79.10">
    <property type="entry name" value="Nucleoside Triphosphate Pyrophosphohydrolase"/>
    <property type="match status" value="1"/>
</dbReference>
<accession>A0A1F7X8N5</accession>
<keyword evidence="1" id="KW-0378">Hydrolase</keyword>
<dbReference type="GO" id="GO:0016787">
    <property type="term" value="F:hydrolase activity"/>
    <property type="evidence" value="ECO:0007669"/>
    <property type="project" value="UniProtKB-KW"/>
</dbReference>
<feature type="domain" description="Nudix hydrolase" evidence="2">
    <location>
        <begin position="25"/>
        <end position="156"/>
    </location>
</feature>
<evidence type="ECO:0000256" key="1">
    <source>
        <dbReference type="ARBA" id="ARBA00022801"/>
    </source>
</evidence>
<dbReference type="CDD" id="cd02883">
    <property type="entry name" value="NUDIX_Hydrolase"/>
    <property type="match status" value="1"/>
</dbReference>
<comment type="caution">
    <text evidence="3">The sequence shown here is derived from an EMBL/GenBank/DDBJ whole genome shotgun (WGS) entry which is preliminary data.</text>
</comment>